<evidence type="ECO:0000313" key="1">
    <source>
        <dbReference type="EMBL" id="ETJ00953.1"/>
    </source>
</evidence>
<dbReference type="EMBL" id="AZLV01001151">
    <property type="protein sequence ID" value="ETJ00953.1"/>
    <property type="molecule type" value="Genomic_DNA"/>
</dbReference>
<feature type="non-terminal residue" evidence="1">
    <location>
        <position position="1"/>
    </location>
</feature>
<dbReference type="Proteomes" id="UP000018852">
    <property type="component" value="Unassembled WGS sequence"/>
</dbReference>
<organism evidence="1 2">
    <name type="scientific">Actinomyces urogenitalis DORA_12</name>
    <dbReference type="NCBI Taxonomy" id="1403939"/>
    <lineage>
        <taxon>Bacteria</taxon>
        <taxon>Bacillati</taxon>
        <taxon>Actinomycetota</taxon>
        <taxon>Actinomycetes</taxon>
        <taxon>Actinomycetales</taxon>
        <taxon>Actinomycetaceae</taxon>
        <taxon>Actinomyces</taxon>
    </lineage>
</organism>
<protein>
    <submittedName>
        <fullName evidence="1">Abi-like protein</fullName>
    </submittedName>
</protein>
<gene>
    <name evidence="1" type="ORF">Q605_AUC01151G0001</name>
</gene>
<evidence type="ECO:0000313" key="2">
    <source>
        <dbReference type="Proteomes" id="UP000018852"/>
    </source>
</evidence>
<proteinExistence type="predicted"/>
<reference evidence="1 2" key="1">
    <citation type="submission" date="2013-12" db="EMBL/GenBank/DDBJ databases">
        <title>A Varibaculum cambriense genome reconstructed from a premature infant gut community with otherwise low bacterial novelty that shifts toward anaerobic metabolism during the third week of life.</title>
        <authorList>
            <person name="Brown C.T."/>
            <person name="Sharon I."/>
            <person name="Thomas B.C."/>
            <person name="Castelle C.J."/>
            <person name="Morowitz M.J."/>
            <person name="Banfield J.F."/>
        </authorList>
    </citation>
    <scope>NUCLEOTIDE SEQUENCE [LARGE SCALE GENOMIC DNA]</scope>
    <source>
        <strain evidence="2">DORA_12</strain>
    </source>
</reference>
<name>W1V4M1_9ACTO</name>
<dbReference type="InterPro" id="IPR011664">
    <property type="entry name" value="Abi_system_AbiD/AbiF-like"/>
</dbReference>
<sequence>ELGRIAPLIHMDPSRLGPLARHRTSNEPSPEYNKWLNRYHHELSSSREIFVSHYKKYYDSQLPVWAAVEIMDFGSLTHLYRLAPDEVRENIAVHAQLNAAQLGSWMKSLNIVRNYAAHHARMFNRVYALKPRMPRVGQDA</sequence>
<comment type="caution">
    <text evidence="1">The sequence shown here is derived from an EMBL/GenBank/DDBJ whole genome shotgun (WGS) entry which is preliminary data.</text>
</comment>
<feature type="non-terminal residue" evidence="1">
    <location>
        <position position="140"/>
    </location>
</feature>
<dbReference type="AlphaFoldDB" id="W1V4M1"/>
<dbReference type="Pfam" id="PF07751">
    <property type="entry name" value="Abi_2"/>
    <property type="match status" value="1"/>
</dbReference>
<accession>W1V4M1</accession>